<evidence type="ECO:0000256" key="2">
    <source>
        <dbReference type="ARBA" id="ARBA00022723"/>
    </source>
</evidence>
<keyword evidence="6" id="KW-1185">Reference proteome</keyword>
<dbReference type="InterPro" id="IPR027806">
    <property type="entry name" value="HARBI1_dom"/>
</dbReference>
<dbReference type="Pfam" id="PF13359">
    <property type="entry name" value="DDE_Tnp_4"/>
    <property type="match status" value="1"/>
</dbReference>
<feature type="signal peptide" evidence="3">
    <location>
        <begin position="1"/>
        <end position="17"/>
    </location>
</feature>
<name>A0A8S3PRW9_MYTED</name>
<evidence type="ECO:0000256" key="3">
    <source>
        <dbReference type="SAM" id="SignalP"/>
    </source>
</evidence>
<dbReference type="AlphaFoldDB" id="A0A8S3PRW9"/>
<feature type="domain" description="DDE Tnp4" evidence="4">
    <location>
        <begin position="37"/>
        <end position="187"/>
    </location>
</feature>
<organism evidence="5 6">
    <name type="scientific">Mytilus edulis</name>
    <name type="common">Blue mussel</name>
    <dbReference type="NCBI Taxonomy" id="6550"/>
    <lineage>
        <taxon>Eukaryota</taxon>
        <taxon>Metazoa</taxon>
        <taxon>Spiralia</taxon>
        <taxon>Lophotrochozoa</taxon>
        <taxon>Mollusca</taxon>
        <taxon>Bivalvia</taxon>
        <taxon>Autobranchia</taxon>
        <taxon>Pteriomorphia</taxon>
        <taxon>Mytilida</taxon>
        <taxon>Mytiloidea</taxon>
        <taxon>Mytilidae</taxon>
        <taxon>Mytilinae</taxon>
        <taxon>Mytilus</taxon>
    </lineage>
</organism>
<dbReference type="Proteomes" id="UP000683360">
    <property type="component" value="Unassembled WGS sequence"/>
</dbReference>
<evidence type="ECO:0000256" key="1">
    <source>
        <dbReference type="ARBA" id="ARBA00001968"/>
    </source>
</evidence>
<accession>A0A8S3PRW9</accession>
<evidence type="ECO:0000313" key="5">
    <source>
        <dbReference type="EMBL" id="CAG2186789.1"/>
    </source>
</evidence>
<comment type="cofactor">
    <cofactor evidence="1">
        <name>a divalent metal cation</name>
        <dbReference type="ChEBI" id="CHEBI:60240"/>
    </cofactor>
</comment>
<dbReference type="GO" id="GO:0046872">
    <property type="term" value="F:metal ion binding"/>
    <property type="evidence" value="ECO:0007669"/>
    <property type="project" value="UniProtKB-KW"/>
</dbReference>
<keyword evidence="2" id="KW-0479">Metal-binding</keyword>
<dbReference type="EMBL" id="CAJPWZ010000144">
    <property type="protein sequence ID" value="CAG2186789.1"/>
    <property type="molecule type" value="Genomic_DNA"/>
</dbReference>
<proteinExistence type="predicted"/>
<gene>
    <name evidence="5" type="ORF">MEDL_2293</name>
</gene>
<protein>
    <recommendedName>
        <fullName evidence="4">DDE Tnp4 domain-containing protein</fullName>
    </recommendedName>
</protein>
<sequence>MLRIVIGLVCVFRVIHAIGGWPGLPNAVAVLDSTSHGTYRTKTEPQEQFDSGHRLMHCIQTQLKIDNQNHIRVVRSGFLGHQNDAQQINSMPDIGYGLQLDFPENLFIVADKIYANRYQLMTPYKRHQLRHKTRRDRDQCKKQNSRIGECKVNVEHAICRLIKCYKVLGTMWRHPRWRITQIIELCAGDIEHVCTADNPIYPCEYPLPCQEQKCAKFPAAKCYMDREDRRRYFIVGSVILEVVTPLLWKRIEHDYTNSGLASLQDFLNKKSTIHIIFHLRHRNTWCCRDKTNCSNNGALPLNYCQWDLLYTETNTGVNPHGCQCKFSANPVQLDNLDITLASLILLNCCILTPGEKTAIQKLRQYKNDYLSHNIKGAITKGEYKTLWADLTNCILQLDPCKQD</sequence>
<keyword evidence="3" id="KW-0732">Signal</keyword>
<reference evidence="5" key="1">
    <citation type="submission" date="2021-03" db="EMBL/GenBank/DDBJ databases">
        <authorList>
            <person name="Bekaert M."/>
        </authorList>
    </citation>
    <scope>NUCLEOTIDE SEQUENCE</scope>
</reference>
<evidence type="ECO:0000259" key="4">
    <source>
        <dbReference type="Pfam" id="PF13359"/>
    </source>
</evidence>
<feature type="chain" id="PRO_5035901930" description="DDE Tnp4 domain-containing protein" evidence="3">
    <location>
        <begin position="18"/>
        <end position="403"/>
    </location>
</feature>
<evidence type="ECO:0000313" key="6">
    <source>
        <dbReference type="Proteomes" id="UP000683360"/>
    </source>
</evidence>
<comment type="caution">
    <text evidence="5">The sequence shown here is derived from an EMBL/GenBank/DDBJ whole genome shotgun (WGS) entry which is preliminary data.</text>
</comment>